<name>A0ABS0A386_9FLAO</name>
<dbReference type="EMBL" id="JADKYU010000288">
    <property type="protein sequence ID" value="MBF4983824.1"/>
    <property type="molecule type" value="Genomic_DNA"/>
</dbReference>
<evidence type="ECO:0000313" key="1">
    <source>
        <dbReference type="EMBL" id="MBF4983824.1"/>
    </source>
</evidence>
<sequence length="138" mass="16155">MIAKLIFVYNANSGKINSLLDSAHKIVSPDTYDCKLCDLTYGVFKENEEWSRFRESLLDTNLNLQLEFLHKDEFAKQYWSKWLPKYEFPIILCLSDKIQDYNDGFGTNSGLDVFMNTEELNELETINQLITAIEKRLK</sequence>
<comment type="caution">
    <text evidence="1">The sequence shown here is derived from an EMBL/GenBank/DDBJ whole genome shotgun (WGS) entry which is preliminary data.</text>
</comment>
<reference evidence="1 2" key="1">
    <citation type="submission" date="2020-11" db="EMBL/GenBank/DDBJ databases">
        <title>P. mediterranea TC4 genome.</title>
        <authorList>
            <person name="Molmeret M."/>
        </authorList>
    </citation>
    <scope>NUCLEOTIDE SEQUENCE [LARGE SCALE GENOMIC DNA]</scope>
    <source>
        <strain evidence="1 2">TC4</strain>
    </source>
</reference>
<gene>
    <name evidence="1" type="ORF">FNJ87_05570</name>
</gene>
<keyword evidence="2" id="KW-1185">Reference proteome</keyword>
<dbReference type="Proteomes" id="UP001194729">
    <property type="component" value="Unassembled WGS sequence"/>
</dbReference>
<protein>
    <submittedName>
        <fullName evidence="1">GTPase</fullName>
    </submittedName>
</protein>
<proteinExistence type="predicted"/>
<accession>A0ABS0A386</accession>
<organism evidence="1 2">
    <name type="scientific">Nonlabens mediterrranea</name>
    <dbReference type="NCBI Taxonomy" id="1419947"/>
    <lineage>
        <taxon>Bacteria</taxon>
        <taxon>Pseudomonadati</taxon>
        <taxon>Bacteroidota</taxon>
        <taxon>Flavobacteriia</taxon>
        <taxon>Flavobacteriales</taxon>
        <taxon>Flavobacteriaceae</taxon>
        <taxon>Nonlabens</taxon>
    </lineage>
</organism>
<evidence type="ECO:0000313" key="2">
    <source>
        <dbReference type="Proteomes" id="UP001194729"/>
    </source>
</evidence>